<dbReference type="Pfam" id="PF03976">
    <property type="entry name" value="PPK2"/>
    <property type="match status" value="1"/>
</dbReference>
<feature type="region of interest" description="Disordered" evidence="3">
    <location>
        <begin position="1"/>
        <end position="26"/>
    </location>
</feature>
<dbReference type="GO" id="GO:0008976">
    <property type="term" value="F:polyphosphate kinase activity"/>
    <property type="evidence" value="ECO:0007669"/>
    <property type="project" value="InterPro"/>
</dbReference>
<dbReference type="PIRSF" id="PIRSF028756">
    <property type="entry name" value="PPK2_prd"/>
    <property type="match status" value="1"/>
</dbReference>
<dbReference type="EMBL" id="CP108021">
    <property type="protein sequence ID" value="WUM22448.1"/>
    <property type="molecule type" value="Genomic_DNA"/>
</dbReference>
<keyword evidence="6" id="KW-1185">Reference proteome</keyword>
<dbReference type="KEGG" id="whr:OG579_16655"/>
<gene>
    <name evidence="5" type="ORF">OG579_16655</name>
</gene>
<dbReference type="InterPro" id="IPR027417">
    <property type="entry name" value="P-loop_NTPase"/>
</dbReference>
<protein>
    <submittedName>
        <fullName evidence="5">Polyphosphate kinase 2 family protein</fullName>
    </submittedName>
</protein>
<evidence type="ECO:0000259" key="4">
    <source>
        <dbReference type="Pfam" id="PF03976"/>
    </source>
</evidence>
<dbReference type="Gene3D" id="3.40.50.300">
    <property type="entry name" value="P-loop containing nucleotide triphosphate hydrolases"/>
    <property type="match status" value="1"/>
</dbReference>
<dbReference type="AlphaFoldDB" id="A0AAU4K8U2"/>
<evidence type="ECO:0000313" key="6">
    <source>
        <dbReference type="Proteomes" id="UP001432128"/>
    </source>
</evidence>
<dbReference type="SUPFAM" id="SSF52540">
    <property type="entry name" value="P-loop containing nucleoside triphosphate hydrolases"/>
    <property type="match status" value="1"/>
</dbReference>
<evidence type="ECO:0000313" key="5">
    <source>
        <dbReference type="EMBL" id="WUM22448.1"/>
    </source>
</evidence>
<keyword evidence="1" id="KW-0808">Transferase</keyword>
<dbReference type="PANTHER" id="PTHR34383">
    <property type="entry name" value="POLYPHOSPHATE:AMP PHOSPHOTRANSFERASE-RELATED"/>
    <property type="match status" value="1"/>
</dbReference>
<dbReference type="InterPro" id="IPR022488">
    <property type="entry name" value="PPK2-related"/>
</dbReference>
<dbReference type="PANTHER" id="PTHR34383:SF3">
    <property type="entry name" value="POLYPHOSPHATE:AMP PHOSPHOTRANSFERASE"/>
    <property type="match status" value="1"/>
</dbReference>
<dbReference type="InterPro" id="IPR016898">
    <property type="entry name" value="Polyphosphate_phosphotransfera"/>
</dbReference>
<evidence type="ECO:0000256" key="2">
    <source>
        <dbReference type="ARBA" id="ARBA00022777"/>
    </source>
</evidence>
<keyword evidence="2 5" id="KW-0418">Kinase</keyword>
<dbReference type="GO" id="GO:0006797">
    <property type="term" value="P:polyphosphate metabolic process"/>
    <property type="evidence" value="ECO:0007669"/>
    <property type="project" value="InterPro"/>
</dbReference>
<feature type="domain" description="Polyphosphate kinase-2-related" evidence="4">
    <location>
        <begin position="25"/>
        <end position="246"/>
    </location>
</feature>
<dbReference type="NCBIfam" id="TIGR03709">
    <property type="entry name" value="PPK2_rel_1"/>
    <property type="match status" value="1"/>
</dbReference>
<dbReference type="InterPro" id="IPR022300">
    <property type="entry name" value="PPK2-rel_1"/>
</dbReference>
<dbReference type="Proteomes" id="UP001432128">
    <property type="component" value="Chromosome"/>
</dbReference>
<sequence>MRARAQGPLSGIDQRSTPGFDGGKSAGKAALKARGALLAGLQERLYAHGRSGDPRSVLLVLQGMDTAGKGGIVKHVMGMVDPQGVSHASFGKPTDEELAHDFLWRIRAKLPAAGQIGVFDRSHYEDVLAVRVHDLVPESEWSTRYAIINDFEADLVAAGTTVVKVMLHISTDAQRERLAERLDRPDKYWKYNPGDIDERQYWPAYQEAYQVVFDETDADTAPWHIVPADRKWYARLAVTELMIEALGRLDLEWPAPDFDVEHERKRLAQT</sequence>
<organism evidence="5 6">
    <name type="scientific">Williamsia herbipolensis</name>
    <dbReference type="NCBI Taxonomy" id="1603258"/>
    <lineage>
        <taxon>Bacteria</taxon>
        <taxon>Bacillati</taxon>
        <taxon>Actinomycetota</taxon>
        <taxon>Actinomycetes</taxon>
        <taxon>Mycobacteriales</taxon>
        <taxon>Nocardiaceae</taxon>
        <taxon>Williamsia</taxon>
    </lineage>
</organism>
<accession>A0AAU4K8U2</accession>
<reference evidence="5 6" key="1">
    <citation type="submission" date="2022-10" db="EMBL/GenBank/DDBJ databases">
        <title>The complete genomes of actinobacterial strains from the NBC collection.</title>
        <authorList>
            <person name="Joergensen T.S."/>
            <person name="Alvarez Arevalo M."/>
            <person name="Sterndorff E.B."/>
            <person name="Faurdal D."/>
            <person name="Vuksanovic O."/>
            <person name="Mourched A.-S."/>
            <person name="Charusanti P."/>
            <person name="Shaw S."/>
            <person name="Blin K."/>
            <person name="Weber T."/>
        </authorList>
    </citation>
    <scope>NUCLEOTIDE SEQUENCE [LARGE SCALE GENOMIC DNA]</scope>
    <source>
        <strain evidence="5 6">NBC_00319</strain>
    </source>
</reference>
<evidence type="ECO:0000256" key="3">
    <source>
        <dbReference type="SAM" id="MobiDB-lite"/>
    </source>
</evidence>
<evidence type="ECO:0000256" key="1">
    <source>
        <dbReference type="ARBA" id="ARBA00022679"/>
    </source>
</evidence>
<name>A0AAU4K8U2_9NOCA</name>
<proteinExistence type="predicted"/>